<accession>A0A6G1IAD6</accession>
<comment type="function">
    <text evidence="5">Involved in the small subunit (SSU) processome assembly and function, and in the 18S rRNA synthesis. Required for the early cleavages at sites A0, A1 and A2.</text>
</comment>
<dbReference type="GO" id="GO:0000472">
    <property type="term" value="P:endonucleolytic cleavage to generate mature 5'-end of SSU-rRNA from (SSU-rRNA, 5.8S rRNA, LSU-rRNA)"/>
    <property type="evidence" value="ECO:0007669"/>
    <property type="project" value="TreeGrafter"/>
</dbReference>
<keyword evidence="10" id="KW-1185">Reference proteome</keyword>
<dbReference type="Gene3D" id="3.30.70.330">
    <property type="match status" value="1"/>
</dbReference>
<dbReference type="PANTHER" id="PTHR12311:SF7">
    <property type="entry name" value="ACTIVATOR OF BASAL TRANSCRIPTION 1"/>
    <property type="match status" value="1"/>
</dbReference>
<evidence type="ECO:0000256" key="1">
    <source>
        <dbReference type="ARBA" id="ARBA00004604"/>
    </source>
</evidence>
<dbReference type="GO" id="GO:0000480">
    <property type="term" value="P:endonucleolytic cleavage in 5'-ETS of tricistronic rRNA transcript (SSU-rRNA, 5.8S rRNA, LSU-rRNA)"/>
    <property type="evidence" value="ECO:0007669"/>
    <property type="project" value="TreeGrafter"/>
</dbReference>
<comment type="subcellular location">
    <subcellularLocation>
        <location evidence="1">Nucleus</location>
        <location evidence="1">Nucleolus</location>
    </subcellularLocation>
</comment>
<dbReference type="CDD" id="cd12263">
    <property type="entry name" value="RRM_ABT1_like"/>
    <property type="match status" value="1"/>
</dbReference>
<dbReference type="GO" id="GO:0000447">
    <property type="term" value="P:endonucleolytic cleavage in ITS1 to separate SSU-rRNA from 5.8S rRNA and LSU-rRNA from tricistronic rRNA transcript (SSU-rRNA, 5.8S rRNA, LSU-rRNA)"/>
    <property type="evidence" value="ECO:0007669"/>
    <property type="project" value="TreeGrafter"/>
</dbReference>
<feature type="compositionally biased region" description="Acidic residues" evidence="8">
    <location>
        <begin position="10"/>
        <end position="21"/>
    </location>
</feature>
<dbReference type="InterPro" id="IPR012677">
    <property type="entry name" value="Nucleotide-bd_a/b_plait_sf"/>
</dbReference>
<evidence type="ECO:0000256" key="4">
    <source>
        <dbReference type="ARBA" id="ARBA00023242"/>
    </source>
</evidence>
<feature type="region of interest" description="Disordered" evidence="8">
    <location>
        <begin position="1"/>
        <end position="99"/>
    </location>
</feature>
<keyword evidence="3" id="KW-0694">RNA-binding</keyword>
<evidence type="ECO:0000256" key="8">
    <source>
        <dbReference type="SAM" id="MobiDB-lite"/>
    </source>
</evidence>
<dbReference type="InterPro" id="IPR034353">
    <property type="entry name" value="ABT1/ESF2_RRM"/>
</dbReference>
<keyword evidence="4" id="KW-0539">Nucleus</keyword>
<evidence type="ECO:0000256" key="3">
    <source>
        <dbReference type="ARBA" id="ARBA00022884"/>
    </source>
</evidence>
<dbReference type="GO" id="GO:0034462">
    <property type="term" value="P:small-subunit processome assembly"/>
    <property type="evidence" value="ECO:0007669"/>
    <property type="project" value="TreeGrafter"/>
</dbReference>
<proteinExistence type="inferred from homology"/>
<feature type="compositionally biased region" description="Acidic residues" evidence="8">
    <location>
        <begin position="55"/>
        <end position="75"/>
    </location>
</feature>
<feature type="region of interest" description="Disordered" evidence="8">
    <location>
        <begin position="263"/>
        <end position="290"/>
    </location>
</feature>
<evidence type="ECO:0000313" key="9">
    <source>
        <dbReference type="EMBL" id="KAF2405076.1"/>
    </source>
</evidence>
<sequence>MATQKRNEWLEADASDEDDDRGYDSDLQEDSRGATLGGRSTKRRKLEDGSTSEASEVDEQSGDEADDDVNVEEESISNAVIRRSPSPKRDASPDTEKPKKLAKRLAKAADKASRTGVVYISRIPPFMKPHTLKHFLAPHAPSGLGRLFLTPETAEAHKSRVKSGGNKKQNYTDGWVEFLSKKEAKIAVETLNACVIGGKKGGYYHDDVWNLKYLTGFKWRHLTEQIANENAERSAKLRAELSREKREQREYLRNVERAKMLEGMERKQKQRKLDQALPAEGADQSTLQKTRRQFRQVEVIRGKTGFKDEPDGAAGVERVLGKIF</sequence>
<dbReference type="Proteomes" id="UP000799640">
    <property type="component" value="Unassembled WGS sequence"/>
</dbReference>
<feature type="compositionally biased region" description="Basic and acidic residues" evidence="8">
    <location>
        <begin position="87"/>
        <end position="99"/>
    </location>
</feature>
<reference evidence="9" key="1">
    <citation type="journal article" date="2020" name="Stud. Mycol.">
        <title>101 Dothideomycetes genomes: a test case for predicting lifestyles and emergence of pathogens.</title>
        <authorList>
            <person name="Haridas S."/>
            <person name="Albert R."/>
            <person name="Binder M."/>
            <person name="Bloem J."/>
            <person name="Labutti K."/>
            <person name="Salamov A."/>
            <person name="Andreopoulos B."/>
            <person name="Baker S."/>
            <person name="Barry K."/>
            <person name="Bills G."/>
            <person name="Bluhm B."/>
            <person name="Cannon C."/>
            <person name="Castanera R."/>
            <person name="Culley D."/>
            <person name="Daum C."/>
            <person name="Ezra D."/>
            <person name="Gonzalez J."/>
            <person name="Henrissat B."/>
            <person name="Kuo A."/>
            <person name="Liang C."/>
            <person name="Lipzen A."/>
            <person name="Lutzoni F."/>
            <person name="Magnuson J."/>
            <person name="Mondo S."/>
            <person name="Nolan M."/>
            <person name="Ohm R."/>
            <person name="Pangilinan J."/>
            <person name="Park H.-J."/>
            <person name="Ramirez L."/>
            <person name="Alfaro M."/>
            <person name="Sun H."/>
            <person name="Tritt A."/>
            <person name="Yoshinaga Y."/>
            <person name="Zwiers L.-H."/>
            <person name="Turgeon B."/>
            <person name="Goodwin S."/>
            <person name="Spatafora J."/>
            <person name="Crous P."/>
            <person name="Grigoriev I."/>
        </authorList>
    </citation>
    <scope>NUCLEOTIDE SEQUENCE</scope>
    <source>
        <strain evidence="9">CBS 262.69</strain>
    </source>
</reference>
<dbReference type="SUPFAM" id="SSF54928">
    <property type="entry name" value="RNA-binding domain, RBD"/>
    <property type="match status" value="1"/>
</dbReference>
<evidence type="ECO:0000256" key="7">
    <source>
        <dbReference type="SAM" id="Coils"/>
    </source>
</evidence>
<dbReference type="InterPro" id="IPR035979">
    <property type="entry name" value="RBD_domain_sf"/>
</dbReference>
<name>A0A6G1IAD6_9PEZI</name>
<organism evidence="9 10">
    <name type="scientific">Trichodelitschia bisporula</name>
    <dbReference type="NCBI Taxonomy" id="703511"/>
    <lineage>
        <taxon>Eukaryota</taxon>
        <taxon>Fungi</taxon>
        <taxon>Dikarya</taxon>
        <taxon>Ascomycota</taxon>
        <taxon>Pezizomycotina</taxon>
        <taxon>Dothideomycetes</taxon>
        <taxon>Dothideomycetes incertae sedis</taxon>
        <taxon>Phaeotrichales</taxon>
        <taxon>Phaeotrichaceae</taxon>
        <taxon>Trichodelitschia</taxon>
    </lineage>
</organism>
<dbReference type="EMBL" id="ML996687">
    <property type="protein sequence ID" value="KAF2405076.1"/>
    <property type="molecule type" value="Genomic_DNA"/>
</dbReference>
<evidence type="ECO:0000313" key="10">
    <source>
        <dbReference type="Proteomes" id="UP000799640"/>
    </source>
</evidence>
<feature type="coiled-coil region" evidence="7">
    <location>
        <begin position="227"/>
        <end position="258"/>
    </location>
</feature>
<dbReference type="PANTHER" id="PTHR12311">
    <property type="entry name" value="ACTIVATOR OF BASAL TRANSCRIPTION 1"/>
    <property type="match status" value="1"/>
</dbReference>
<dbReference type="InterPro" id="IPR039119">
    <property type="entry name" value="ABT1/Esf2"/>
</dbReference>
<evidence type="ECO:0000256" key="5">
    <source>
        <dbReference type="ARBA" id="ARBA00025024"/>
    </source>
</evidence>
<evidence type="ECO:0000256" key="6">
    <source>
        <dbReference type="ARBA" id="ARBA00032634"/>
    </source>
</evidence>
<dbReference type="OrthoDB" id="287393at2759"/>
<dbReference type="GO" id="GO:0003723">
    <property type="term" value="F:RNA binding"/>
    <property type="evidence" value="ECO:0007669"/>
    <property type="project" value="UniProtKB-KW"/>
</dbReference>
<keyword evidence="7" id="KW-0175">Coiled coil</keyword>
<evidence type="ECO:0000256" key="2">
    <source>
        <dbReference type="ARBA" id="ARBA00005819"/>
    </source>
</evidence>
<protein>
    <recommendedName>
        <fullName evidence="6">18S rRNA factor 2</fullName>
    </recommendedName>
</protein>
<feature type="compositionally biased region" description="Basic and acidic residues" evidence="8">
    <location>
        <begin position="263"/>
        <end position="274"/>
    </location>
</feature>
<comment type="similarity">
    <text evidence="2">Belongs to the ESF2/ABP1 family.</text>
</comment>
<dbReference type="GO" id="GO:0005730">
    <property type="term" value="C:nucleolus"/>
    <property type="evidence" value="ECO:0007669"/>
    <property type="project" value="UniProtKB-SubCell"/>
</dbReference>
<gene>
    <name evidence="9" type="ORF">EJ06DRAFT_11485</name>
</gene>
<dbReference type="AlphaFoldDB" id="A0A6G1IAD6"/>